<comment type="caution">
    <text evidence="1">The sequence shown here is derived from an EMBL/GenBank/DDBJ whole genome shotgun (WGS) entry which is preliminary data.</text>
</comment>
<dbReference type="Proteomes" id="UP000810207">
    <property type="component" value="Unassembled WGS sequence"/>
</dbReference>
<gene>
    <name evidence="1" type="ORF">J2Z28_005973</name>
</gene>
<accession>A0ABS4S2C3</accession>
<organism evidence="1 2">
    <name type="scientific">Paenibacillus xylanexedens</name>
    <dbReference type="NCBI Taxonomy" id="528191"/>
    <lineage>
        <taxon>Bacteria</taxon>
        <taxon>Bacillati</taxon>
        <taxon>Bacillota</taxon>
        <taxon>Bacilli</taxon>
        <taxon>Bacillales</taxon>
        <taxon>Paenibacillaceae</taxon>
        <taxon>Paenibacillus</taxon>
    </lineage>
</organism>
<reference evidence="1 2" key="1">
    <citation type="submission" date="2021-03" db="EMBL/GenBank/DDBJ databases">
        <title>Genomic Encyclopedia of Type Strains, Phase IV (KMG-IV): sequencing the most valuable type-strain genomes for metagenomic binning, comparative biology and taxonomic classification.</title>
        <authorList>
            <person name="Goeker M."/>
        </authorList>
    </citation>
    <scope>NUCLEOTIDE SEQUENCE [LARGE SCALE GENOMIC DNA]</scope>
    <source>
        <strain evidence="1 2">DSM 21292</strain>
    </source>
</reference>
<proteinExistence type="predicted"/>
<keyword evidence="2" id="KW-1185">Reference proteome</keyword>
<protein>
    <submittedName>
        <fullName evidence="1">Uncharacterized protein</fullName>
    </submittedName>
</protein>
<sequence>MKPEFYSGVLRDICEVNIESSARPDPERVFCCVWSGQWISHYKEMRKRHERGDVWCH</sequence>
<evidence type="ECO:0000313" key="1">
    <source>
        <dbReference type="EMBL" id="MBP2249278.1"/>
    </source>
</evidence>
<dbReference type="EMBL" id="JAGIKV010000035">
    <property type="protein sequence ID" value="MBP2249278.1"/>
    <property type="molecule type" value="Genomic_DNA"/>
</dbReference>
<evidence type="ECO:0000313" key="2">
    <source>
        <dbReference type="Proteomes" id="UP000810207"/>
    </source>
</evidence>
<name>A0ABS4S2C3_PAEXY</name>